<sequence>MEGLFQPTTVDAAATSGATPTRISTTAATPTIDAAATTNTSRYPPWVPLEEEANLKDCENATTAEAQTSTGHIVKVTFVLADPPSVSRFCVHGPELKGRNFDAEPRVVFSYNDHLLLRFAFTLGPRSTLHEAHLSEYFVYKACPGKPSITPIPTAYRPDKAKSYLAILPCSDDYENFVVADLAMTQNLGHYVLHIFSSKMKKLVAKPLQLQASSVVIEEDLPSLPHKVIALGADTIGWIDLWRGIVVCNLFDPDPVLNFTPLPKPEFNLERDGTPRPYRDVTFCNGFIKFMEIYHCVIPDSHDSDNMMNFKTMKDLDSTDVIYDSELFFQNSTDLMEDEEPTLNDAWKIRTCYRHTSWNLWCKGHNVHVDDILVNNQMHSMMLPELWDGSTGKFTLRNLITGYPTLCIHNGDVVYLVSKVELFGSKAWVIGVDLQKKTVEVIKPYSAHRCNLSQTPFLACTFSRYLNTTPRYVCSSHSLCVFLFLEPLNTMIESVHIPTNYLLYYMLSNYLLQVMCAR</sequence>
<reference evidence="2" key="2">
    <citation type="submission" date="2018-10" db="UniProtKB">
        <authorList>
            <consortium name="EnsemblPlants"/>
        </authorList>
    </citation>
    <scope>IDENTIFICATION</scope>
</reference>
<name>A0A3B6FPS2_WHEAT</name>
<dbReference type="EnsemblPlants" id="TraesCS3B02G214200.1">
    <property type="protein sequence ID" value="TraesCS3B02G214200.1"/>
    <property type="gene ID" value="TraesCS3B02G214200"/>
</dbReference>
<organism evidence="2">
    <name type="scientific">Triticum aestivum</name>
    <name type="common">Wheat</name>
    <dbReference type="NCBI Taxonomy" id="4565"/>
    <lineage>
        <taxon>Eukaryota</taxon>
        <taxon>Viridiplantae</taxon>
        <taxon>Streptophyta</taxon>
        <taxon>Embryophyta</taxon>
        <taxon>Tracheophyta</taxon>
        <taxon>Spermatophyta</taxon>
        <taxon>Magnoliopsida</taxon>
        <taxon>Liliopsida</taxon>
        <taxon>Poales</taxon>
        <taxon>Poaceae</taxon>
        <taxon>BOP clade</taxon>
        <taxon>Pooideae</taxon>
        <taxon>Triticodae</taxon>
        <taxon>Triticeae</taxon>
        <taxon>Triticinae</taxon>
        <taxon>Triticum</taxon>
    </lineage>
</organism>
<dbReference type="AlphaFoldDB" id="A0A3B6FPS2"/>
<keyword evidence="3" id="KW-1185">Reference proteome</keyword>
<accession>A0A3B6FPS2</accession>
<dbReference type="OrthoDB" id="692191at2759"/>
<feature type="domain" description="DUF1618" evidence="1">
    <location>
        <begin position="238"/>
        <end position="415"/>
    </location>
</feature>
<dbReference type="PANTHER" id="PTHR33074:SF90">
    <property type="entry name" value="DUF1618 DOMAIN-CONTAINING PROTEIN"/>
    <property type="match status" value="1"/>
</dbReference>
<dbReference type="Proteomes" id="UP000019116">
    <property type="component" value="Chromosome 3B"/>
</dbReference>
<dbReference type="STRING" id="4565.A0A3B6FPS2"/>
<dbReference type="InterPro" id="IPR011676">
    <property type="entry name" value="DUF1618"/>
</dbReference>
<reference evidence="2" key="1">
    <citation type="submission" date="2018-08" db="EMBL/GenBank/DDBJ databases">
        <authorList>
            <person name="Rossello M."/>
        </authorList>
    </citation>
    <scope>NUCLEOTIDE SEQUENCE [LARGE SCALE GENOMIC DNA]</scope>
    <source>
        <strain evidence="2">cv. Chinese Spring</strain>
    </source>
</reference>
<evidence type="ECO:0000313" key="2">
    <source>
        <dbReference type="EnsemblPlants" id="TraesCS3B02G214200.1"/>
    </source>
</evidence>
<evidence type="ECO:0000259" key="1">
    <source>
        <dbReference type="Pfam" id="PF07762"/>
    </source>
</evidence>
<dbReference type="PANTHER" id="PTHR33074">
    <property type="entry name" value="EXPRESSED PROTEIN-RELATED"/>
    <property type="match status" value="1"/>
</dbReference>
<protein>
    <recommendedName>
        <fullName evidence="1">DUF1618 domain-containing protein</fullName>
    </recommendedName>
</protein>
<evidence type="ECO:0000313" key="3">
    <source>
        <dbReference type="Proteomes" id="UP000019116"/>
    </source>
</evidence>
<dbReference type="Gramene" id="TraesCS3B02G214200.1">
    <property type="protein sequence ID" value="TraesCS3B02G214200.1"/>
    <property type="gene ID" value="TraesCS3B02G214200"/>
</dbReference>
<dbReference type="Pfam" id="PF07762">
    <property type="entry name" value="DUF1618"/>
    <property type="match status" value="1"/>
</dbReference>
<proteinExistence type="predicted"/>